<feature type="transmembrane region" description="Helical" evidence="10">
    <location>
        <begin position="1202"/>
        <end position="1225"/>
    </location>
</feature>
<feature type="transmembrane region" description="Helical" evidence="10">
    <location>
        <begin position="1351"/>
        <end position="1370"/>
    </location>
</feature>
<feature type="domain" description="ABC transporter" evidence="11">
    <location>
        <begin position="1470"/>
        <end position="1706"/>
    </location>
</feature>
<dbReference type="GO" id="GO:0016887">
    <property type="term" value="F:ATP hydrolysis activity"/>
    <property type="evidence" value="ECO:0007669"/>
    <property type="project" value="InterPro"/>
</dbReference>
<comment type="similarity">
    <text evidence="2">Belongs to the ABC transporter superfamily. ABCA family.</text>
</comment>
<evidence type="ECO:0000256" key="8">
    <source>
        <dbReference type="ARBA" id="ARBA00022989"/>
    </source>
</evidence>
<organism evidence="12 13">
    <name type="scientific">Triparma retinervis</name>
    <dbReference type="NCBI Taxonomy" id="2557542"/>
    <lineage>
        <taxon>Eukaryota</taxon>
        <taxon>Sar</taxon>
        <taxon>Stramenopiles</taxon>
        <taxon>Ochrophyta</taxon>
        <taxon>Bolidophyceae</taxon>
        <taxon>Parmales</taxon>
        <taxon>Triparmaceae</taxon>
        <taxon>Triparma</taxon>
    </lineage>
</organism>
<feature type="transmembrane region" description="Helical" evidence="10">
    <location>
        <begin position="445"/>
        <end position="469"/>
    </location>
</feature>
<keyword evidence="4 10" id="KW-0812">Transmembrane</keyword>
<keyword evidence="7" id="KW-0067">ATP-binding</keyword>
<dbReference type="InterPro" id="IPR027417">
    <property type="entry name" value="P-loop_NTPase"/>
</dbReference>
<dbReference type="InterPro" id="IPR003593">
    <property type="entry name" value="AAA+_ATPase"/>
</dbReference>
<dbReference type="PANTHER" id="PTHR19229:SF36">
    <property type="entry name" value="ATP-BINDING CASSETTE SUB-FAMILY A MEMBER 2"/>
    <property type="match status" value="1"/>
</dbReference>
<comment type="caution">
    <text evidence="12">The sequence shown here is derived from an EMBL/GenBank/DDBJ whole genome shotgun (WGS) entry which is preliminary data.</text>
</comment>
<dbReference type="GO" id="GO:0140359">
    <property type="term" value="F:ABC-type transporter activity"/>
    <property type="evidence" value="ECO:0007669"/>
    <property type="project" value="InterPro"/>
</dbReference>
<reference evidence="12" key="1">
    <citation type="submission" date="2022-07" db="EMBL/GenBank/DDBJ databases">
        <title>Genome analysis of Parmales, a sister group of diatoms, reveals the evolutionary specialization of diatoms from phago-mixotrophs to photoautotrophs.</title>
        <authorList>
            <person name="Ban H."/>
            <person name="Sato S."/>
            <person name="Yoshikawa S."/>
            <person name="Kazumasa Y."/>
            <person name="Nakamura Y."/>
            <person name="Ichinomiya M."/>
            <person name="Saitoh K."/>
            <person name="Sato N."/>
            <person name="Blanc-Mathieu R."/>
            <person name="Endo H."/>
            <person name="Kuwata A."/>
            <person name="Ogata H."/>
        </authorList>
    </citation>
    <scope>NUCLEOTIDE SEQUENCE</scope>
</reference>
<keyword evidence="3" id="KW-0813">Transport</keyword>
<dbReference type="GO" id="GO:0005524">
    <property type="term" value="F:ATP binding"/>
    <property type="evidence" value="ECO:0007669"/>
    <property type="project" value="UniProtKB-KW"/>
</dbReference>
<dbReference type="SUPFAM" id="SSF52540">
    <property type="entry name" value="P-loop containing nucleoside triphosphate hydrolases"/>
    <property type="match status" value="2"/>
</dbReference>
<dbReference type="Gene3D" id="3.40.50.300">
    <property type="entry name" value="P-loop containing nucleotide triphosphate hydrolases"/>
    <property type="match status" value="2"/>
</dbReference>
<feature type="transmembrane region" description="Helical" evidence="10">
    <location>
        <begin position="505"/>
        <end position="524"/>
    </location>
</feature>
<dbReference type="OrthoDB" id="10255969at2759"/>
<keyword evidence="5" id="KW-0677">Repeat</keyword>
<evidence type="ECO:0000256" key="1">
    <source>
        <dbReference type="ARBA" id="ARBA00004141"/>
    </source>
</evidence>
<evidence type="ECO:0000256" key="2">
    <source>
        <dbReference type="ARBA" id="ARBA00008869"/>
    </source>
</evidence>
<sequence>MKAILWKNALLRSTAPLSTLVEITMPVLFMLLLTWIKTLANDYNSPAIAYMCGQTYPWNYAESASDLYPTGALGQCLVPPETCDPPKGVNSYYKSSVEIIPGQTTYQNLGYVASAVGQQYPWYSYTVGDSSPVFSTPDGHPPSPPFVKMAQTMDAKIAILPLTSADGLAAEATRFQDYLSNMLSNAGVSPEKKIKAFDSQAALEDYVTTIEYDNVENLPEKIAFGIVLNSIDPSTAQFDYSIRVNFTAPLDMGQDMVPNINNSTDIPSSFSATNTAVNFLLPSTKTFTDIFSKPATSSYFYGYAYSGFLALQEVTDEYLMSYAKVTADGDDVDTFVASGTPTVDTMVSMSLFPEYSLDANNFQAIIGTVLALFYMLAFLYPFSRFIRGLVLEKEEKIKEGMKIMGLSDAVYALSWLITLTIQSSITTCGILLVTRSSVFEYSDDAVIFLYFFSFSVSVVMFTFLLATFFSKAKSAAILGTIIFFGSYFPFYAVNDPTMSTVVKLLASLLAPTAFALGAGVIGSLEGAGIGATPATSFDVYDNFSLFYCIFMLVFDSVLYGLLASYFDKVLPSEYGTQLHWTFPLTSIKNMFVSKGGDGTESGADLHQPLIDQLEGAAINTDVKEEAVNADLMSQITEKRTLSIRKLRKVFKTTGEDRVAVNDLNMDMFEGQISVLLGHNGAGKSTTISMLTGLINSTAGEAYIKGKLMTQDMKDIRSSMGVCPQHDVLFADLTVVQHLRMFATFKGVDAQDVEDAVQTTIAEVGLTEKANVASKQLSGGMKRKLSVGIALIGDSKVVILDEPTSGMDPYSRRSTWNILQRNKAGRIILLTTHFMDEADILGDRIGIMAHGQLQCIGSSMFLKSAYGVGYTFTIVRANGSTDSQAKAIDDCVRKYIPSADPLSAVGSEQSYRLPFSASDSFVELFEVMESDKLRLGVSSNASGGGVKSPLILKSEAAAEDAVGSTFVSSITGRVSERKVFWAHTKALLRKRAIYGMRDKKSFCFQLVIPTILVLFGMILLTVSGGIDQPSIVLLTSGSEFNKDFAGTLKNPLPVFVENGGSVGSQIFENLNLIPNSDTLARDITAEATAAEDAFYGCSVGPEPLKSMSSYLINSPAADLAEEQGASRYGAITIADAGTDGTTSFAYNIMVNASSTHGPGIFMNLASSASLMTLVGSSDAYIKTSNNPLPPTNKENNFSQTADAFTAALMVMIAFCFLPASYVIFVVKEREVKAKHQQIISGVSLSAYWFATFAWDAVSYLAPFTLTMALIYAFGIENYTKGEGGVACALLFLLFGPAVAGFTYISSFLFKSHSTAQNIVLFQNFVTGLCLMITSFVLSLIDSTKEINMTLKWFYRLFPGFCLGDGLVQLTFCMKGKCPTYVDGGLSFAETQGPLKWDVTGADITYLAVEIVAYFLITWLIEYIRSFPSLLSCFSKLTVSDPGNQGDDDADDEDVALEKERVVRGDADGDVVVLKDLRKVYAASTGPKVAVKGLSFGIPNGECFGFLGINGAGKTTTLSILSGEFPPTSGTGFIGGFDIRGDQSLIRRKIGYCPQFDALLELLTVEEHLYLYARIKGMSERSLPGIVQSIMSDMDLLDFSNKAAGSLSGGNKRKLSVAIAMIGGPSIVFLDEPSTGMDPVARRFMWDVIANMSTREGKCSVILTTHSMEEAEALCSRIGIMVAGRLRCLGSGQHLKIRHGSGYEVDVKIDTVPGEVERRHGERSG</sequence>
<feature type="transmembrane region" description="Helical" evidence="10">
    <location>
        <begin position="1259"/>
        <end position="1277"/>
    </location>
</feature>
<dbReference type="GO" id="GO:0005319">
    <property type="term" value="F:lipid transporter activity"/>
    <property type="evidence" value="ECO:0007669"/>
    <property type="project" value="TreeGrafter"/>
</dbReference>
<keyword evidence="9 10" id="KW-0472">Membrane</keyword>
<evidence type="ECO:0000313" key="12">
    <source>
        <dbReference type="EMBL" id="GMI31679.1"/>
    </source>
</evidence>
<gene>
    <name evidence="12" type="ORF">TrRE_jg6453</name>
</gene>
<dbReference type="GO" id="GO:0016020">
    <property type="term" value="C:membrane"/>
    <property type="evidence" value="ECO:0007669"/>
    <property type="project" value="UniProtKB-SubCell"/>
</dbReference>
<keyword evidence="6" id="KW-0547">Nucleotide-binding</keyword>
<dbReference type="Pfam" id="PF00005">
    <property type="entry name" value="ABC_tran"/>
    <property type="match status" value="2"/>
</dbReference>
<name>A0A9W7G4G4_9STRA</name>
<evidence type="ECO:0000256" key="10">
    <source>
        <dbReference type="SAM" id="Phobius"/>
    </source>
</evidence>
<dbReference type="PROSITE" id="PS00211">
    <property type="entry name" value="ABC_TRANSPORTER_1"/>
    <property type="match status" value="2"/>
</dbReference>
<proteinExistence type="inferred from homology"/>
<dbReference type="FunFam" id="3.40.50.300:FF:000665">
    <property type="entry name" value="ABC transporter A family member 2"/>
    <property type="match status" value="1"/>
</dbReference>
<dbReference type="InterPro" id="IPR026082">
    <property type="entry name" value="ABCA"/>
</dbReference>
<evidence type="ECO:0000256" key="9">
    <source>
        <dbReference type="ARBA" id="ARBA00023136"/>
    </source>
</evidence>
<feature type="transmembrane region" description="Helical" evidence="10">
    <location>
        <begin position="1005"/>
        <end position="1025"/>
    </location>
</feature>
<evidence type="ECO:0000259" key="11">
    <source>
        <dbReference type="PROSITE" id="PS50893"/>
    </source>
</evidence>
<evidence type="ECO:0000256" key="7">
    <source>
        <dbReference type="ARBA" id="ARBA00022840"/>
    </source>
</evidence>
<feature type="transmembrane region" description="Helical" evidence="10">
    <location>
        <begin position="15"/>
        <end position="36"/>
    </location>
</feature>
<evidence type="ECO:0000313" key="13">
    <source>
        <dbReference type="Proteomes" id="UP001165082"/>
    </source>
</evidence>
<dbReference type="FunFam" id="3.40.50.300:FF:000298">
    <property type="entry name" value="ATP-binding cassette sub-family A member 12"/>
    <property type="match status" value="1"/>
</dbReference>
<protein>
    <recommendedName>
        <fullName evidence="11">ABC transporter domain-containing protein</fullName>
    </recommendedName>
</protein>
<evidence type="ECO:0000256" key="4">
    <source>
        <dbReference type="ARBA" id="ARBA00022692"/>
    </source>
</evidence>
<feature type="transmembrane region" description="Helical" evidence="10">
    <location>
        <begin position="362"/>
        <end position="382"/>
    </location>
</feature>
<dbReference type="CDD" id="cd03263">
    <property type="entry name" value="ABC_subfamily_A"/>
    <property type="match status" value="2"/>
</dbReference>
<dbReference type="PROSITE" id="PS50893">
    <property type="entry name" value="ABC_TRANSPORTER_2"/>
    <property type="match status" value="2"/>
</dbReference>
<dbReference type="Proteomes" id="UP001165082">
    <property type="component" value="Unassembled WGS sequence"/>
</dbReference>
<comment type="subcellular location">
    <subcellularLocation>
        <location evidence="1">Membrane</location>
        <topology evidence="1">Multi-pass membrane protein</topology>
    </subcellularLocation>
</comment>
<feature type="domain" description="ABC transporter" evidence="11">
    <location>
        <begin position="644"/>
        <end position="874"/>
    </location>
</feature>
<dbReference type="InterPro" id="IPR003439">
    <property type="entry name" value="ABC_transporter-like_ATP-bd"/>
</dbReference>
<feature type="transmembrane region" description="Helical" evidence="10">
    <location>
        <begin position="409"/>
        <end position="433"/>
    </location>
</feature>
<feature type="transmembrane region" description="Helical" evidence="10">
    <location>
        <begin position="544"/>
        <end position="566"/>
    </location>
</feature>
<evidence type="ECO:0000256" key="6">
    <source>
        <dbReference type="ARBA" id="ARBA00022741"/>
    </source>
</evidence>
<feature type="transmembrane region" description="Helical" evidence="10">
    <location>
        <begin position="1319"/>
        <end position="1339"/>
    </location>
</feature>
<evidence type="ECO:0000256" key="3">
    <source>
        <dbReference type="ARBA" id="ARBA00022448"/>
    </source>
</evidence>
<feature type="transmembrane region" description="Helical" evidence="10">
    <location>
        <begin position="1284"/>
        <end position="1307"/>
    </location>
</feature>
<feature type="transmembrane region" description="Helical" evidence="10">
    <location>
        <begin position="475"/>
        <end position="493"/>
    </location>
</feature>
<dbReference type="InterPro" id="IPR017871">
    <property type="entry name" value="ABC_transporter-like_CS"/>
</dbReference>
<evidence type="ECO:0000256" key="5">
    <source>
        <dbReference type="ARBA" id="ARBA00022737"/>
    </source>
</evidence>
<dbReference type="EMBL" id="BRXZ01007675">
    <property type="protein sequence ID" value="GMI31679.1"/>
    <property type="molecule type" value="Genomic_DNA"/>
</dbReference>
<dbReference type="Pfam" id="PF12698">
    <property type="entry name" value="ABC2_membrane_3"/>
    <property type="match status" value="2"/>
</dbReference>
<keyword evidence="8 10" id="KW-1133">Transmembrane helix</keyword>
<dbReference type="PANTHER" id="PTHR19229">
    <property type="entry name" value="ATP-BINDING CASSETTE TRANSPORTER SUBFAMILY A ABCA"/>
    <property type="match status" value="1"/>
</dbReference>
<dbReference type="SMART" id="SM00382">
    <property type="entry name" value="AAA"/>
    <property type="match status" value="2"/>
</dbReference>
<dbReference type="InterPro" id="IPR013525">
    <property type="entry name" value="ABC2_TM"/>
</dbReference>
<accession>A0A9W7G4G4</accession>
<keyword evidence="13" id="KW-1185">Reference proteome</keyword>